<gene>
    <name evidence="2" type="ORF">C8D97_110131</name>
</gene>
<sequence>MSQYLFVYHGGRMPETEEEGAQMMKAWEDWLAGMGDDVVDGGNPVGQSSTVFPDGSVQNNGGTNPASGYSIIKATSDEDAATKAKTCPILAAGGTVELAAIIEM</sequence>
<reference evidence="2 3" key="1">
    <citation type="submission" date="2018-05" db="EMBL/GenBank/DDBJ databases">
        <title>Genomic Encyclopedia of Type Strains, Phase IV (KMG-IV): sequencing the most valuable type-strain genomes for metagenomic binning, comparative biology and taxonomic classification.</title>
        <authorList>
            <person name="Goeker M."/>
        </authorList>
    </citation>
    <scope>NUCLEOTIDE SEQUENCE [LARGE SCALE GENOMIC DNA]</scope>
    <source>
        <strain evidence="2 3">DSM 25350</strain>
    </source>
</reference>
<dbReference type="Gene3D" id="3.30.70.1060">
    <property type="entry name" value="Dimeric alpha+beta barrel"/>
    <property type="match status" value="1"/>
</dbReference>
<feature type="compositionally biased region" description="Polar residues" evidence="1">
    <location>
        <begin position="47"/>
        <end position="67"/>
    </location>
</feature>
<comment type="caution">
    <text evidence="2">The sequence shown here is derived from an EMBL/GenBank/DDBJ whole genome shotgun (WGS) entry which is preliminary data.</text>
</comment>
<dbReference type="AlphaFoldDB" id="A0A316FJP1"/>
<dbReference type="EMBL" id="QGGU01000010">
    <property type="protein sequence ID" value="PWK47916.1"/>
    <property type="molecule type" value="Genomic_DNA"/>
</dbReference>
<dbReference type="SUPFAM" id="SSF54909">
    <property type="entry name" value="Dimeric alpha+beta barrel"/>
    <property type="match status" value="1"/>
</dbReference>
<name>A0A316FJP1_9GAMM</name>
<organism evidence="2 3">
    <name type="scientific">Pleionea mediterranea</name>
    <dbReference type="NCBI Taxonomy" id="523701"/>
    <lineage>
        <taxon>Bacteria</taxon>
        <taxon>Pseudomonadati</taxon>
        <taxon>Pseudomonadota</taxon>
        <taxon>Gammaproteobacteria</taxon>
        <taxon>Oceanospirillales</taxon>
        <taxon>Pleioneaceae</taxon>
        <taxon>Pleionea</taxon>
    </lineage>
</organism>
<protein>
    <recommendedName>
        <fullName evidence="4">YCII-related domain-containing protein</fullName>
    </recommendedName>
</protein>
<accession>A0A316FJP1</accession>
<keyword evidence="3" id="KW-1185">Reference proteome</keyword>
<evidence type="ECO:0000256" key="1">
    <source>
        <dbReference type="SAM" id="MobiDB-lite"/>
    </source>
</evidence>
<dbReference type="InterPro" id="IPR011008">
    <property type="entry name" value="Dimeric_a/b-barrel"/>
</dbReference>
<evidence type="ECO:0000313" key="2">
    <source>
        <dbReference type="EMBL" id="PWK47916.1"/>
    </source>
</evidence>
<dbReference type="RefSeq" id="WP_109764450.1">
    <property type="nucleotide sequence ID" value="NZ_QGGU01000010.1"/>
</dbReference>
<evidence type="ECO:0008006" key="4">
    <source>
        <dbReference type="Google" id="ProtNLM"/>
    </source>
</evidence>
<dbReference type="Proteomes" id="UP000245790">
    <property type="component" value="Unassembled WGS sequence"/>
</dbReference>
<feature type="compositionally biased region" description="Low complexity" evidence="1">
    <location>
        <begin position="37"/>
        <end position="46"/>
    </location>
</feature>
<proteinExistence type="predicted"/>
<dbReference type="OrthoDB" id="5117987at2"/>
<feature type="region of interest" description="Disordered" evidence="1">
    <location>
        <begin position="37"/>
        <end position="70"/>
    </location>
</feature>
<evidence type="ECO:0000313" key="3">
    <source>
        <dbReference type="Proteomes" id="UP000245790"/>
    </source>
</evidence>